<comment type="function">
    <text evidence="7">Binds the 23S rRNA.</text>
</comment>
<dbReference type="InterPro" id="IPR034704">
    <property type="entry name" value="Ribosomal_bL28/bL31-like_sf"/>
</dbReference>
<dbReference type="GO" id="GO:1990904">
    <property type="term" value="C:ribonucleoprotein complex"/>
    <property type="evidence" value="ECO:0007669"/>
    <property type="project" value="UniProtKB-KW"/>
</dbReference>
<dbReference type="NCBIfam" id="TIGR00105">
    <property type="entry name" value="L31"/>
    <property type="match status" value="1"/>
</dbReference>
<dbReference type="GO" id="GO:0003735">
    <property type="term" value="F:structural constituent of ribosome"/>
    <property type="evidence" value="ECO:0007669"/>
    <property type="project" value="InterPro"/>
</dbReference>
<dbReference type="InterPro" id="IPR042105">
    <property type="entry name" value="Ribosomal_bL31_sf"/>
</dbReference>
<evidence type="ECO:0000256" key="4">
    <source>
        <dbReference type="ARBA" id="ARBA00022980"/>
    </source>
</evidence>
<keyword evidence="3 7" id="KW-0694">RNA-binding</keyword>
<accession>A0A2H0PXM8</accession>
<keyword evidence="4 7" id="KW-0689">Ribosomal protein</keyword>
<dbReference type="InterPro" id="IPR002150">
    <property type="entry name" value="Ribosomal_bL31"/>
</dbReference>
<keyword evidence="7" id="KW-0862">Zinc</keyword>
<evidence type="ECO:0000256" key="7">
    <source>
        <dbReference type="HAMAP-Rule" id="MF_00501"/>
    </source>
</evidence>
<comment type="subunit">
    <text evidence="7">Part of the 50S ribosomal subunit.</text>
</comment>
<gene>
    <name evidence="7" type="primary">rpmE</name>
    <name evidence="9" type="ORF">COV41_01425</name>
</gene>
<comment type="caution">
    <text evidence="9">The sequence shown here is derived from an EMBL/GenBank/DDBJ whole genome shotgun (WGS) entry which is preliminary data.</text>
</comment>
<dbReference type="Gene3D" id="4.10.830.30">
    <property type="entry name" value="Ribosomal protein L31"/>
    <property type="match status" value="1"/>
</dbReference>
<feature type="binding site" evidence="7">
    <location>
        <position position="37"/>
    </location>
    <ligand>
        <name>Zn(2+)</name>
        <dbReference type="ChEBI" id="CHEBI:29105"/>
    </ligand>
</feature>
<feature type="region of interest" description="Disordered" evidence="8">
    <location>
        <begin position="75"/>
        <end position="107"/>
    </location>
</feature>
<dbReference type="NCBIfam" id="NF001809">
    <property type="entry name" value="PRK00528.1"/>
    <property type="match status" value="1"/>
</dbReference>
<dbReference type="Proteomes" id="UP000236846">
    <property type="component" value="Unassembled WGS sequence"/>
</dbReference>
<protein>
    <recommendedName>
        <fullName evidence="6 7">Large ribosomal subunit protein bL31</fullName>
    </recommendedName>
</protein>
<keyword evidence="2 7" id="KW-0699">rRNA-binding</keyword>
<evidence type="ECO:0000256" key="8">
    <source>
        <dbReference type="SAM" id="MobiDB-lite"/>
    </source>
</evidence>
<comment type="similarity">
    <text evidence="1 7">Belongs to the bacterial ribosomal protein bL31 family. Type A subfamily.</text>
</comment>
<dbReference type="SUPFAM" id="SSF143800">
    <property type="entry name" value="L28p-like"/>
    <property type="match status" value="1"/>
</dbReference>
<evidence type="ECO:0000256" key="2">
    <source>
        <dbReference type="ARBA" id="ARBA00022730"/>
    </source>
</evidence>
<sequence length="107" mass="12065">MKKDIHPAYYPNAKITCACGHVFTIGATKQSMEVEICSQCHPLYTGKEKLVDTAGRVEKFQAKLKKSAYAQAAHATVKKKMARTQKQAIKSEKRQRITHTPKPLHEK</sequence>
<proteinExistence type="inferred from homology"/>
<evidence type="ECO:0000256" key="1">
    <source>
        <dbReference type="ARBA" id="ARBA00009296"/>
    </source>
</evidence>
<reference evidence="9 10" key="1">
    <citation type="submission" date="2017-09" db="EMBL/GenBank/DDBJ databases">
        <title>Depth-based differentiation of microbial function through sediment-hosted aquifers and enrichment of novel symbionts in the deep terrestrial subsurface.</title>
        <authorList>
            <person name="Probst A.J."/>
            <person name="Ladd B."/>
            <person name="Jarett J.K."/>
            <person name="Geller-Mcgrath D.E."/>
            <person name="Sieber C.M."/>
            <person name="Emerson J.B."/>
            <person name="Anantharaman K."/>
            <person name="Thomas B.C."/>
            <person name="Malmstrom R."/>
            <person name="Stieglmeier M."/>
            <person name="Klingl A."/>
            <person name="Woyke T."/>
            <person name="Ryan C.M."/>
            <person name="Banfield J.F."/>
        </authorList>
    </citation>
    <scope>NUCLEOTIDE SEQUENCE [LARGE SCALE GENOMIC DNA]</scope>
    <source>
        <strain evidence="9">CG11_big_fil_rev_8_21_14_0_20_43_10</strain>
    </source>
</reference>
<dbReference type="InterPro" id="IPR027491">
    <property type="entry name" value="Ribosomal_bL31_A"/>
</dbReference>
<dbReference type="NCBIfam" id="NF000612">
    <property type="entry name" value="PRK00019.1"/>
    <property type="match status" value="1"/>
</dbReference>
<dbReference type="GO" id="GO:0005840">
    <property type="term" value="C:ribosome"/>
    <property type="evidence" value="ECO:0007669"/>
    <property type="project" value="UniProtKB-KW"/>
</dbReference>
<feature type="binding site" evidence="7">
    <location>
        <position position="40"/>
    </location>
    <ligand>
        <name>Zn(2+)</name>
        <dbReference type="ChEBI" id="CHEBI:29105"/>
    </ligand>
</feature>
<name>A0A2H0PXM8_9BACT</name>
<keyword evidence="7" id="KW-0479">Metal-binding</keyword>
<evidence type="ECO:0000313" key="10">
    <source>
        <dbReference type="Proteomes" id="UP000236846"/>
    </source>
</evidence>
<comment type="cofactor">
    <cofactor evidence="7">
        <name>Zn(2+)</name>
        <dbReference type="ChEBI" id="CHEBI:29105"/>
    </cofactor>
    <text evidence="7">Binds 1 zinc ion per subunit.</text>
</comment>
<dbReference type="GO" id="GO:0006412">
    <property type="term" value="P:translation"/>
    <property type="evidence" value="ECO:0007669"/>
    <property type="project" value="UniProtKB-UniRule"/>
</dbReference>
<dbReference type="GO" id="GO:0019843">
    <property type="term" value="F:rRNA binding"/>
    <property type="evidence" value="ECO:0007669"/>
    <property type="project" value="UniProtKB-KW"/>
</dbReference>
<dbReference type="Pfam" id="PF01197">
    <property type="entry name" value="Ribosomal_L31"/>
    <property type="match status" value="1"/>
</dbReference>
<dbReference type="EMBL" id="PCXE01000023">
    <property type="protein sequence ID" value="PIR26474.1"/>
    <property type="molecule type" value="Genomic_DNA"/>
</dbReference>
<evidence type="ECO:0000313" key="9">
    <source>
        <dbReference type="EMBL" id="PIR26474.1"/>
    </source>
</evidence>
<feature type="binding site" evidence="7">
    <location>
        <position position="19"/>
    </location>
    <ligand>
        <name>Zn(2+)</name>
        <dbReference type="ChEBI" id="CHEBI:29105"/>
    </ligand>
</feature>
<dbReference type="PRINTS" id="PR01249">
    <property type="entry name" value="RIBOSOMALL31"/>
</dbReference>
<dbReference type="GO" id="GO:0046872">
    <property type="term" value="F:metal ion binding"/>
    <property type="evidence" value="ECO:0007669"/>
    <property type="project" value="UniProtKB-KW"/>
</dbReference>
<keyword evidence="5 7" id="KW-0687">Ribonucleoprotein</keyword>
<evidence type="ECO:0000256" key="6">
    <source>
        <dbReference type="ARBA" id="ARBA00035687"/>
    </source>
</evidence>
<dbReference type="PANTHER" id="PTHR33280:SF1">
    <property type="entry name" value="LARGE RIBOSOMAL SUBUNIT PROTEIN BL31C"/>
    <property type="match status" value="1"/>
</dbReference>
<evidence type="ECO:0000256" key="3">
    <source>
        <dbReference type="ARBA" id="ARBA00022884"/>
    </source>
</evidence>
<dbReference type="AlphaFoldDB" id="A0A2H0PXM8"/>
<dbReference type="HAMAP" id="MF_00501">
    <property type="entry name" value="Ribosomal_bL31_1"/>
    <property type="match status" value="1"/>
</dbReference>
<evidence type="ECO:0000256" key="5">
    <source>
        <dbReference type="ARBA" id="ARBA00023274"/>
    </source>
</evidence>
<dbReference type="PANTHER" id="PTHR33280">
    <property type="entry name" value="50S RIBOSOMAL PROTEIN L31, CHLOROPLASTIC"/>
    <property type="match status" value="1"/>
</dbReference>
<feature type="binding site" evidence="7">
    <location>
        <position position="17"/>
    </location>
    <ligand>
        <name>Zn(2+)</name>
        <dbReference type="ChEBI" id="CHEBI:29105"/>
    </ligand>
</feature>
<organism evidence="9 10">
    <name type="scientific">Candidatus Brennerbacteria bacterium CG11_big_fil_rev_8_21_14_0_20_43_10</name>
    <dbReference type="NCBI Taxonomy" id="1974523"/>
    <lineage>
        <taxon>Bacteria</taxon>
        <taxon>Candidatus Brenneribacteriota</taxon>
    </lineage>
</organism>